<evidence type="ECO:0000313" key="18">
    <source>
        <dbReference type="Proteomes" id="UP001174136"/>
    </source>
</evidence>
<reference evidence="17" key="1">
    <citation type="journal article" date="2023" name="Front. Mar. Sci.">
        <title>A new Merluccius polli reference genome to investigate the effects of global change in West African waters.</title>
        <authorList>
            <person name="Mateo J.L."/>
            <person name="Blanco-Fernandez C."/>
            <person name="Garcia-Vazquez E."/>
            <person name="Machado-Schiaffino G."/>
        </authorList>
    </citation>
    <scope>NUCLEOTIDE SEQUENCE</scope>
    <source>
        <strain evidence="17">C29</strain>
        <tissue evidence="17">Fin</tissue>
    </source>
</reference>
<dbReference type="EC" id="3.5.1.15" evidence="9"/>
<evidence type="ECO:0000256" key="13">
    <source>
        <dbReference type="PIRSR" id="PIRSR018001-3"/>
    </source>
</evidence>
<keyword evidence="6" id="KW-0378">Hydrolase</keyword>
<dbReference type="GO" id="GO:0046872">
    <property type="term" value="F:metal ion binding"/>
    <property type="evidence" value="ECO:0007669"/>
    <property type="project" value="UniProtKB-KW"/>
</dbReference>
<feature type="binding site" evidence="13">
    <location>
        <position position="25"/>
    </location>
    <ligand>
        <name>Zn(2+)</name>
        <dbReference type="ChEBI" id="CHEBI:29105"/>
    </ligand>
</feature>
<dbReference type="EMBL" id="JAOPHQ010002976">
    <property type="protein sequence ID" value="KAK0144805.1"/>
    <property type="molecule type" value="Genomic_DNA"/>
</dbReference>
<keyword evidence="4" id="KW-0963">Cytoplasm</keyword>
<accession>A0AA47MRE6</accession>
<dbReference type="PANTHER" id="PTHR15162:SF9">
    <property type="entry name" value="ASPARTOACYLASE"/>
    <property type="match status" value="1"/>
</dbReference>
<evidence type="ECO:0000256" key="7">
    <source>
        <dbReference type="ARBA" id="ARBA00022833"/>
    </source>
</evidence>
<dbReference type="AlphaFoldDB" id="A0AA47MRE6"/>
<dbReference type="PANTHER" id="PTHR15162">
    <property type="entry name" value="ASPARTOACYLASE"/>
    <property type="match status" value="1"/>
</dbReference>
<evidence type="ECO:0000256" key="8">
    <source>
        <dbReference type="ARBA" id="ARBA00023242"/>
    </source>
</evidence>
<evidence type="ECO:0000256" key="14">
    <source>
        <dbReference type="SAM" id="MobiDB-lite"/>
    </source>
</evidence>
<evidence type="ECO:0000256" key="3">
    <source>
        <dbReference type="ARBA" id="ARBA00006173"/>
    </source>
</evidence>
<evidence type="ECO:0000259" key="16">
    <source>
        <dbReference type="Pfam" id="PF24827"/>
    </source>
</evidence>
<dbReference type="Proteomes" id="UP001174136">
    <property type="component" value="Unassembled WGS sequence"/>
</dbReference>
<dbReference type="InterPro" id="IPR055438">
    <property type="entry name" value="AstE_AspA_cat"/>
</dbReference>
<gene>
    <name evidence="17" type="primary">aspa_0</name>
    <name evidence="17" type="ORF">N1851_016622</name>
</gene>
<feature type="active site" description="Proton donor/acceptor" evidence="12">
    <location>
        <position position="187"/>
    </location>
</feature>
<evidence type="ECO:0000256" key="12">
    <source>
        <dbReference type="PIRSR" id="PIRSR018001-1"/>
    </source>
</evidence>
<dbReference type="FunFam" id="2.20.25.160:FF:000001">
    <property type="entry name" value="Aspartoacylase"/>
    <property type="match status" value="1"/>
</dbReference>
<dbReference type="Pfam" id="PF24827">
    <property type="entry name" value="AstE_AspA_cat"/>
    <property type="match status" value="1"/>
</dbReference>
<comment type="subcellular location">
    <subcellularLocation>
        <location evidence="2">Cytoplasm</location>
    </subcellularLocation>
    <subcellularLocation>
        <location evidence="1">Nucleus</location>
    </subcellularLocation>
</comment>
<dbReference type="GO" id="GO:0005829">
    <property type="term" value="C:cytosol"/>
    <property type="evidence" value="ECO:0007669"/>
    <property type="project" value="TreeGrafter"/>
</dbReference>
<sequence length="320" mass="35517">MSSNHVVTFNQARRVAIFGGTHGNEMSGVTLVNLWMGNGGEIRRKGGRDQALHHQPQGGGEVLPIRGHGPEPGIYRRESQFNPLFNPSAPGGKDLPYEVQRAQEINRMFGPKGSADAYDVIFDLHNTTSNMGCTLILESSKDHFNLQMMSYIKKAIAPASCPVLLNEDPRLKYATVRSVAKHSVGLEVGPQPQGVLRSNIFEAMRIILKHALDFIELFNEGVEFPPCTVDVFKVSERMDYPRDANGNIIAMVHPNLQDCDWEPLTPGDPMFQTFDGKTIPYEGVGAVYPTFINEAAYYEKQQAFVTTRREALAANAIRKV</sequence>
<organism evidence="17 18">
    <name type="scientific">Merluccius polli</name>
    <name type="common">Benguela hake</name>
    <name type="synonym">Merluccius cadenati</name>
    <dbReference type="NCBI Taxonomy" id="89951"/>
    <lineage>
        <taxon>Eukaryota</taxon>
        <taxon>Metazoa</taxon>
        <taxon>Chordata</taxon>
        <taxon>Craniata</taxon>
        <taxon>Vertebrata</taxon>
        <taxon>Euteleostomi</taxon>
        <taxon>Actinopterygii</taxon>
        <taxon>Neopterygii</taxon>
        <taxon>Teleostei</taxon>
        <taxon>Neoteleostei</taxon>
        <taxon>Acanthomorphata</taxon>
        <taxon>Zeiogadaria</taxon>
        <taxon>Gadariae</taxon>
        <taxon>Gadiformes</taxon>
        <taxon>Gadoidei</taxon>
        <taxon>Merlucciidae</taxon>
        <taxon>Merluccius</taxon>
    </lineage>
</organism>
<comment type="caution">
    <text evidence="17">The sequence shown here is derived from an EMBL/GenBank/DDBJ whole genome shotgun (WGS) entry which is preliminary data.</text>
</comment>
<evidence type="ECO:0000256" key="10">
    <source>
        <dbReference type="ARBA" id="ARBA00040105"/>
    </source>
</evidence>
<dbReference type="PIRSF" id="PIRSF018001">
    <property type="entry name" value="Aspartoacylase"/>
    <property type="match status" value="1"/>
</dbReference>
<feature type="binding site" evidence="13">
    <location>
        <position position="125"/>
    </location>
    <ligand>
        <name>Zn(2+)</name>
        <dbReference type="ChEBI" id="CHEBI:29105"/>
    </ligand>
</feature>
<dbReference type="InterPro" id="IPR016708">
    <property type="entry name" value="Aspartoacylase"/>
</dbReference>
<dbReference type="HAMAP" id="MF_00704">
    <property type="entry name" value="Aspartoacylase"/>
    <property type="match status" value="1"/>
</dbReference>
<evidence type="ECO:0000256" key="9">
    <source>
        <dbReference type="ARBA" id="ARBA00039016"/>
    </source>
</evidence>
<dbReference type="InterPro" id="IPR007036">
    <property type="entry name" value="Aste_AspA_hybrid_dom"/>
</dbReference>
<keyword evidence="5 13" id="KW-0479">Metal-binding</keyword>
<dbReference type="SUPFAM" id="SSF53187">
    <property type="entry name" value="Zn-dependent exopeptidases"/>
    <property type="match status" value="1"/>
</dbReference>
<comment type="cofactor">
    <cofactor evidence="13">
        <name>Zn(2+)</name>
        <dbReference type="ChEBI" id="CHEBI:29105"/>
    </cofactor>
    <text evidence="13">Binds 1 zinc ion per subunit.</text>
</comment>
<evidence type="ECO:0000256" key="5">
    <source>
        <dbReference type="ARBA" id="ARBA00022723"/>
    </source>
</evidence>
<keyword evidence="8" id="KW-0539">Nucleus</keyword>
<evidence type="ECO:0000313" key="17">
    <source>
        <dbReference type="EMBL" id="KAK0144805.1"/>
    </source>
</evidence>
<dbReference type="NCBIfam" id="NF002601">
    <property type="entry name" value="PRK02259.1"/>
    <property type="match status" value="1"/>
</dbReference>
<feature type="binding site" evidence="13">
    <location>
        <position position="22"/>
    </location>
    <ligand>
        <name>Zn(2+)</name>
        <dbReference type="ChEBI" id="CHEBI:29105"/>
    </ligand>
</feature>
<feature type="domain" description="Succinylglutamate desuccinylase/Aspartoacylase catalytic" evidence="16">
    <location>
        <begin position="12"/>
        <end position="215"/>
    </location>
</feature>
<evidence type="ECO:0000256" key="11">
    <source>
        <dbReference type="ARBA" id="ARBA00042829"/>
    </source>
</evidence>
<evidence type="ECO:0000256" key="6">
    <source>
        <dbReference type="ARBA" id="ARBA00022801"/>
    </source>
</evidence>
<evidence type="ECO:0000259" key="15">
    <source>
        <dbReference type="Pfam" id="PF04952"/>
    </source>
</evidence>
<name>A0AA47MRE6_MERPO</name>
<evidence type="ECO:0000256" key="4">
    <source>
        <dbReference type="ARBA" id="ARBA00022490"/>
    </source>
</evidence>
<keyword evidence="7 13" id="KW-0862">Zinc</keyword>
<dbReference type="Gene3D" id="3.40.630.10">
    <property type="entry name" value="Zn peptidases"/>
    <property type="match status" value="2"/>
</dbReference>
<dbReference type="Pfam" id="PF04952">
    <property type="entry name" value="AstE_AspA_hybrid"/>
    <property type="match status" value="1"/>
</dbReference>
<comment type="similarity">
    <text evidence="3">Belongs to the AspA/AstE family. Aspartoacylase subfamily.</text>
</comment>
<dbReference type="GO" id="GO:0016788">
    <property type="term" value="F:hydrolase activity, acting on ester bonds"/>
    <property type="evidence" value="ECO:0007669"/>
    <property type="project" value="InterPro"/>
</dbReference>
<evidence type="ECO:0000256" key="1">
    <source>
        <dbReference type="ARBA" id="ARBA00004123"/>
    </source>
</evidence>
<dbReference type="GO" id="GO:0005634">
    <property type="term" value="C:nucleus"/>
    <property type="evidence" value="ECO:0007669"/>
    <property type="project" value="UniProtKB-SubCell"/>
</dbReference>
<keyword evidence="18" id="KW-1185">Reference proteome</keyword>
<evidence type="ECO:0000256" key="2">
    <source>
        <dbReference type="ARBA" id="ARBA00004496"/>
    </source>
</evidence>
<protein>
    <recommendedName>
        <fullName evidence="10">Aspartoacylase</fullName>
        <ecNumber evidence="9">3.5.1.15</ecNumber>
    </recommendedName>
    <alternativeName>
        <fullName evidence="11">Aminoacylase-2</fullName>
    </alternativeName>
</protein>
<proteinExistence type="inferred from homology"/>
<feature type="region of interest" description="Disordered" evidence="14">
    <location>
        <begin position="45"/>
        <end position="65"/>
    </location>
</feature>
<dbReference type="Gene3D" id="2.20.25.160">
    <property type="match status" value="1"/>
</dbReference>
<dbReference type="GO" id="GO:0019807">
    <property type="term" value="F:aspartoacylase activity"/>
    <property type="evidence" value="ECO:0007669"/>
    <property type="project" value="UniProtKB-EC"/>
</dbReference>
<dbReference type="InterPro" id="IPR050178">
    <property type="entry name" value="AspA/AstE_fam"/>
</dbReference>
<feature type="domain" description="AstE/AspA barrel-sandwich hybrid" evidence="15">
    <location>
        <begin position="228"/>
        <end position="308"/>
    </location>
</feature>